<dbReference type="PANTHER" id="PTHR30363">
    <property type="entry name" value="HTH-TYPE TRANSCRIPTIONAL REGULATOR SRLR-RELATED"/>
    <property type="match status" value="1"/>
</dbReference>
<dbReference type="Gene3D" id="3.40.50.1360">
    <property type="match status" value="1"/>
</dbReference>
<dbReference type="SUPFAM" id="SSF46785">
    <property type="entry name" value="Winged helix' DNA-binding domain"/>
    <property type="match status" value="1"/>
</dbReference>
<keyword evidence="2" id="KW-0238">DNA-binding</keyword>
<dbReference type="GO" id="GO:0003700">
    <property type="term" value="F:DNA-binding transcription factor activity"/>
    <property type="evidence" value="ECO:0007669"/>
    <property type="project" value="InterPro"/>
</dbReference>
<dbReference type="GO" id="GO:0003677">
    <property type="term" value="F:DNA binding"/>
    <property type="evidence" value="ECO:0007669"/>
    <property type="project" value="UniProtKB-KW"/>
</dbReference>
<organism evidence="5 6">
    <name type="scientific">Actinobacillus seminis</name>
    <dbReference type="NCBI Taxonomy" id="722"/>
    <lineage>
        <taxon>Bacteria</taxon>
        <taxon>Pseudomonadati</taxon>
        <taxon>Pseudomonadota</taxon>
        <taxon>Gammaproteobacteria</taxon>
        <taxon>Pasteurellales</taxon>
        <taxon>Pasteurellaceae</taxon>
        <taxon>Actinobacillus</taxon>
    </lineage>
</organism>
<dbReference type="InterPro" id="IPR050313">
    <property type="entry name" value="Carb_Metab_HTH_regulators"/>
</dbReference>
<gene>
    <name evidence="5" type="primary">fucR</name>
    <name evidence="5" type="ORF">NCTC10851_02223</name>
</gene>
<name>A0A380VIG0_9PAST</name>
<dbReference type="Gene3D" id="1.10.10.10">
    <property type="entry name" value="Winged helix-like DNA-binding domain superfamily/Winged helix DNA-binding domain"/>
    <property type="match status" value="1"/>
</dbReference>
<dbReference type="PRINTS" id="PR00037">
    <property type="entry name" value="HTHLACR"/>
</dbReference>
<dbReference type="AlphaFoldDB" id="A0A380VIG0"/>
<dbReference type="SUPFAM" id="SSF100950">
    <property type="entry name" value="NagB/RpiA/CoA transferase-like"/>
    <property type="match status" value="1"/>
</dbReference>
<dbReference type="SMART" id="SM00420">
    <property type="entry name" value="HTH_DEOR"/>
    <property type="match status" value="1"/>
</dbReference>
<accession>A0A380VIG0</accession>
<evidence type="ECO:0000259" key="4">
    <source>
        <dbReference type="PROSITE" id="PS51000"/>
    </source>
</evidence>
<dbReference type="Proteomes" id="UP000254507">
    <property type="component" value="Unassembled WGS sequence"/>
</dbReference>
<dbReference type="InterPro" id="IPR036390">
    <property type="entry name" value="WH_DNA-bd_sf"/>
</dbReference>
<dbReference type="InterPro" id="IPR001034">
    <property type="entry name" value="DeoR_HTH"/>
</dbReference>
<dbReference type="Pfam" id="PF00455">
    <property type="entry name" value="DeoRC"/>
    <property type="match status" value="1"/>
</dbReference>
<evidence type="ECO:0000313" key="5">
    <source>
        <dbReference type="EMBL" id="SUU38704.1"/>
    </source>
</evidence>
<keyword evidence="3" id="KW-0804">Transcription</keyword>
<proteinExistence type="predicted"/>
<dbReference type="InterPro" id="IPR014036">
    <property type="entry name" value="DeoR-like_C"/>
</dbReference>
<sequence>MEQNTYNIFEMTVLTVFLGGGIMRTREDLIMQMINATGKVNVNTLAQHFEVSVETVRRDLTALAKKGLVHRVHGGAVSQKAKDIGSSFQVRQRTNYEAKRSIAERAVEYVFDGAVIGLDASSSSWHFAQLIPDIPCTVITNSMHNISALVNKSNITTIATGGVYSGKYDAFYGPLSEQLLQRLHIDFFVFSCAGFDENGMLWESNELNASIKRKMVEAADKNFLLLDQSKFHRKNLICLTELSQIDILFTDQADNEKLQHYCQRNDVLISTQ</sequence>
<protein>
    <submittedName>
        <fullName evidence="5">L-fucose operon activator</fullName>
    </submittedName>
</protein>
<dbReference type="PANTHER" id="PTHR30363:SF44">
    <property type="entry name" value="AGA OPERON TRANSCRIPTIONAL REPRESSOR-RELATED"/>
    <property type="match status" value="1"/>
</dbReference>
<feature type="domain" description="HTH deoR-type" evidence="4">
    <location>
        <begin position="23"/>
        <end position="78"/>
    </location>
</feature>
<dbReference type="Pfam" id="PF08220">
    <property type="entry name" value="HTH_DeoR"/>
    <property type="match status" value="1"/>
</dbReference>
<evidence type="ECO:0000256" key="3">
    <source>
        <dbReference type="ARBA" id="ARBA00023163"/>
    </source>
</evidence>
<dbReference type="InterPro" id="IPR036388">
    <property type="entry name" value="WH-like_DNA-bd_sf"/>
</dbReference>
<dbReference type="EMBL" id="UFSB01000001">
    <property type="protein sequence ID" value="SUU38704.1"/>
    <property type="molecule type" value="Genomic_DNA"/>
</dbReference>
<evidence type="ECO:0000256" key="2">
    <source>
        <dbReference type="ARBA" id="ARBA00023125"/>
    </source>
</evidence>
<evidence type="ECO:0000313" key="6">
    <source>
        <dbReference type="Proteomes" id="UP000254507"/>
    </source>
</evidence>
<reference evidence="5 6" key="1">
    <citation type="submission" date="2018-06" db="EMBL/GenBank/DDBJ databases">
        <authorList>
            <consortium name="Pathogen Informatics"/>
            <person name="Doyle S."/>
        </authorList>
    </citation>
    <scope>NUCLEOTIDE SEQUENCE [LARGE SCALE GENOMIC DNA]</scope>
    <source>
        <strain evidence="5 6">NCTC10851</strain>
    </source>
</reference>
<dbReference type="PROSITE" id="PS00894">
    <property type="entry name" value="HTH_DEOR_1"/>
    <property type="match status" value="1"/>
</dbReference>
<dbReference type="InterPro" id="IPR018356">
    <property type="entry name" value="Tscrpt_reg_HTH_DeoR_CS"/>
</dbReference>
<keyword evidence="1" id="KW-0805">Transcription regulation</keyword>
<dbReference type="InterPro" id="IPR037171">
    <property type="entry name" value="NagB/RpiA_transferase-like"/>
</dbReference>
<dbReference type="PROSITE" id="PS51000">
    <property type="entry name" value="HTH_DEOR_2"/>
    <property type="match status" value="1"/>
</dbReference>
<dbReference type="SMART" id="SM01134">
    <property type="entry name" value="DeoRC"/>
    <property type="match status" value="1"/>
</dbReference>
<evidence type="ECO:0000256" key="1">
    <source>
        <dbReference type="ARBA" id="ARBA00023015"/>
    </source>
</evidence>